<evidence type="ECO:0000313" key="10">
    <source>
        <dbReference type="Proteomes" id="UP001172684"/>
    </source>
</evidence>
<sequence>MDSFTIEAFTLLGTGIFIIGLRLFARITAVGIKNLALDDYLMCLAAIVYALETVTAYAVGAWWRGLANNGMTDEQRKNLDANSHEFYLRVGGSKTQLVGWSLYTLLLWMIKLCMTILYSRLTAGVNNMEIRVRIGYVIVISTYIATEMSILQYARTDSNLCQPAISKIDLYVTVVLNVATDMYLLTIPLPMLWKANMSKVKKYSLILVFGGAVFVMMAGILRCALILMDPINGAQQAGSWACRETFVAVVVGNAPLLASLFRRAGERLQHSSLFSRHKLSRTDGSYELGSRERSKKPRRRYSLHALPSTYHTQSDSAEHIVPPEPLPKDWGIHVTTEAMVGFEGRSIPDPRDERPISSAYSKPPAGYSYDANIVSHAR</sequence>
<dbReference type="Proteomes" id="UP001172684">
    <property type="component" value="Unassembled WGS sequence"/>
</dbReference>
<reference evidence="9" key="1">
    <citation type="submission" date="2022-10" db="EMBL/GenBank/DDBJ databases">
        <title>Culturing micro-colonial fungi from biological soil crusts in the Mojave desert and describing Neophaeococcomyces mojavensis, and introducing the new genera and species Taxawa tesnikishii.</title>
        <authorList>
            <person name="Kurbessoian T."/>
            <person name="Stajich J.E."/>
        </authorList>
    </citation>
    <scope>NUCLEOTIDE SEQUENCE</scope>
    <source>
        <strain evidence="9">TK_1</strain>
    </source>
</reference>
<feature type="transmembrane region" description="Helical" evidence="7">
    <location>
        <begin position="130"/>
        <end position="150"/>
    </location>
</feature>
<feature type="transmembrane region" description="Helical" evidence="7">
    <location>
        <begin position="6"/>
        <end position="25"/>
    </location>
</feature>
<dbReference type="PANTHER" id="PTHR33048:SF2">
    <property type="entry name" value="SRPK"/>
    <property type="match status" value="1"/>
</dbReference>
<evidence type="ECO:0000256" key="1">
    <source>
        <dbReference type="ARBA" id="ARBA00004141"/>
    </source>
</evidence>
<evidence type="ECO:0000256" key="6">
    <source>
        <dbReference type="SAM" id="MobiDB-lite"/>
    </source>
</evidence>
<comment type="similarity">
    <text evidence="5">Belongs to the SAT4 family.</text>
</comment>
<feature type="compositionally biased region" description="Basic and acidic residues" evidence="6">
    <location>
        <begin position="346"/>
        <end position="355"/>
    </location>
</feature>
<dbReference type="Pfam" id="PF20684">
    <property type="entry name" value="Fung_rhodopsin"/>
    <property type="match status" value="1"/>
</dbReference>
<protein>
    <recommendedName>
        <fullName evidence="8">Rhodopsin domain-containing protein</fullName>
    </recommendedName>
</protein>
<evidence type="ECO:0000256" key="3">
    <source>
        <dbReference type="ARBA" id="ARBA00022989"/>
    </source>
</evidence>
<evidence type="ECO:0000313" key="9">
    <source>
        <dbReference type="EMBL" id="KAJ9660853.1"/>
    </source>
</evidence>
<comment type="caution">
    <text evidence="9">The sequence shown here is derived from an EMBL/GenBank/DDBJ whole genome shotgun (WGS) entry which is preliminary data.</text>
</comment>
<feature type="transmembrane region" description="Helical" evidence="7">
    <location>
        <begin position="170"/>
        <end position="193"/>
    </location>
</feature>
<dbReference type="InterPro" id="IPR049326">
    <property type="entry name" value="Rhodopsin_dom_fungi"/>
</dbReference>
<gene>
    <name evidence="9" type="ORF">H2201_006745</name>
</gene>
<feature type="transmembrane region" description="Helical" evidence="7">
    <location>
        <begin position="37"/>
        <end position="63"/>
    </location>
</feature>
<feature type="domain" description="Rhodopsin" evidence="8">
    <location>
        <begin position="21"/>
        <end position="263"/>
    </location>
</feature>
<evidence type="ECO:0000259" key="8">
    <source>
        <dbReference type="Pfam" id="PF20684"/>
    </source>
</evidence>
<keyword evidence="4 7" id="KW-0472">Membrane</keyword>
<keyword evidence="10" id="KW-1185">Reference proteome</keyword>
<evidence type="ECO:0000256" key="7">
    <source>
        <dbReference type="SAM" id="Phobius"/>
    </source>
</evidence>
<keyword evidence="3 7" id="KW-1133">Transmembrane helix</keyword>
<name>A0ABQ9NL67_9PEZI</name>
<dbReference type="PANTHER" id="PTHR33048">
    <property type="entry name" value="PTH11-LIKE INTEGRAL MEMBRANE PROTEIN (AFU_ORTHOLOGUE AFUA_5G11245)"/>
    <property type="match status" value="1"/>
</dbReference>
<dbReference type="EMBL" id="JAPDRL010000062">
    <property type="protein sequence ID" value="KAJ9660853.1"/>
    <property type="molecule type" value="Genomic_DNA"/>
</dbReference>
<feature type="transmembrane region" description="Helical" evidence="7">
    <location>
        <begin position="205"/>
        <end position="228"/>
    </location>
</feature>
<evidence type="ECO:0000256" key="4">
    <source>
        <dbReference type="ARBA" id="ARBA00023136"/>
    </source>
</evidence>
<dbReference type="InterPro" id="IPR052337">
    <property type="entry name" value="SAT4-like"/>
</dbReference>
<feature type="transmembrane region" description="Helical" evidence="7">
    <location>
        <begin position="97"/>
        <end position="118"/>
    </location>
</feature>
<evidence type="ECO:0000256" key="5">
    <source>
        <dbReference type="ARBA" id="ARBA00038359"/>
    </source>
</evidence>
<comment type="subcellular location">
    <subcellularLocation>
        <location evidence="1">Membrane</location>
        <topology evidence="1">Multi-pass membrane protein</topology>
    </subcellularLocation>
</comment>
<proteinExistence type="inferred from homology"/>
<organism evidence="9 10">
    <name type="scientific">Coniosporium apollinis</name>
    <dbReference type="NCBI Taxonomy" id="61459"/>
    <lineage>
        <taxon>Eukaryota</taxon>
        <taxon>Fungi</taxon>
        <taxon>Dikarya</taxon>
        <taxon>Ascomycota</taxon>
        <taxon>Pezizomycotina</taxon>
        <taxon>Dothideomycetes</taxon>
        <taxon>Dothideomycetes incertae sedis</taxon>
        <taxon>Coniosporium</taxon>
    </lineage>
</organism>
<accession>A0ABQ9NL67</accession>
<evidence type="ECO:0000256" key="2">
    <source>
        <dbReference type="ARBA" id="ARBA00022692"/>
    </source>
</evidence>
<keyword evidence="2 7" id="KW-0812">Transmembrane</keyword>
<feature type="region of interest" description="Disordered" evidence="6">
    <location>
        <begin position="342"/>
        <end position="378"/>
    </location>
</feature>